<organism evidence="1 2">
    <name type="scientific">Pleurotus eryngii</name>
    <name type="common">Boletus of the steppes</name>
    <dbReference type="NCBI Taxonomy" id="5323"/>
    <lineage>
        <taxon>Eukaryota</taxon>
        <taxon>Fungi</taxon>
        <taxon>Dikarya</taxon>
        <taxon>Basidiomycota</taxon>
        <taxon>Agaricomycotina</taxon>
        <taxon>Agaricomycetes</taxon>
        <taxon>Agaricomycetidae</taxon>
        <taxon>Agaricales</taxon>
        <taxon>Pleurotineae</taxon>
        <taxon>Pleurotaceae</taxon>
        <taxon>Pleurotus</taxon>
    </lineage>
</organism>
<comment type="caution">
    <text evidence="1">The sequence shown here is derived from an EMBL/GenBank/DDBJ whole genome shotgun (WGS) entry which is preliminary data.</text>
</comment>
<keyword evidence="2" id="KW-1185">Reference proteome</keyword>
<dbReference type="EMBL" id="MU154549">
    <property type="protein sequence ID" value="KAF9496748.1"/>
    <property type="molecule type" value="Genomic_DNA"/>
</dbReference>
<evidence type="ECO:0000313" key="1">
    <source>
        <dbReference type="EMBL" id="KAF9496748.1"/>
    </source>
</evidence>
<protein>
    <submittedName>
        <fullName evidence="1">Uncharacterized protein</fullName>
    </submittedName>
</protein>
<evidence type="ECO:0000313" key="2">
    <source>
        <dbReference type="Proteomes" id="UP000807025"/>
    </source>
</evidence>
<dbReference type="Proteomes" id="UP000807025">
    <property type="component" value="Unassembled WGS sequence"/>
</dbReference>
<gene>
    <name evidence="1" type="ORF">BDN71DRAFT_681648</name>
</gene>
<sequence>MLSDLRCMSWRESSNCTRALAAACAVFTVSVTHFIKLPSYLRRDGVKYSNTRKDIESSSRSTAQALFLNPRPCPTFFDVRSQGTNAITNPTEASMKTFADRLLIGFSCHHLFSSRDPSNIEDRGSRIHV</sequence>
<dbReference type="AlphaFoldDB" id="A0A9P6DH13"/>
<name>A0A9P6DH13_PLEER</name>
<reference evidence="1" key="1">
    <citation type="submission" date="2020-11" db="EMBL/GenBank/DDBJ databases">
        <authorList>
            <consortium name="DOE Joint Genome Institute"/>
            <person name="Ahrendt S."/>
            <person name="Riley R."/>
            <person name="Andreopoulos W."/>
            <person name="Labutti K."/>
            <person name="Pangilinan J."/>
            <person name="Ruiz-Duenas F.J."/>
            <person name="Barrasa J.M."/>
            <person name="Sanchez-Garcia M."/>
            <person name="Camarero S."/>
            <person name="Miyauchi S."/>
            <person name="Serrano A."/>
            <person name="Linde D."/>
            <person name="Babiker R."/>
            <person name="Drula E."/>
            <person name="Ayuso-Fernandez I."/>
            <person name="Pacheco R."/>
            <person name="Padilla G."/>
            <person name="Ferreira P."/>
            <person name="Barriuso J."/>
            <person name="Kellner H."/>
            <person name="Castanera R."/>
            <person name="Alfaro M."/>
            <person name="Ramirez L."/>
            <person name="Pisabarro A.G."/>
            <person name="Kuo A."/>
            <person name="Tritt A."/>
            <person name="Lipzen A."/>
            <person name="He G."/>
            <person name="Yan M."/>
            <person name="Ng V."/>
            <person name="Cullen D."/>
            <person name="Martin F."/>
            <person name="Rosso M.-N."/>
            <person name="Henrissat B."/>
            <person name="Hibbett D."/>
            <person name="Martinez A.T."/>
            <person name="Grigoriev I.V."/>
        </authorList>
    </citation>
    <scope>NUCLEOTIDE SEQUENCE</scope>
    <source>
        <strain evidence="1">ATCC 90797</strain>
    </source>
</reference>
<proteinExistence type="predicted"/>
<accession>A0A9P6DH13</accession>